<reference evidence="1" key="1">
    <citation type="journal article" date="2021" name="Open Biol.">
        <title>Shared evolutionary footprints suggest mitochondrial oxidative damage underlies multiple complex I losses in fungi.</title>
        <authorList>
            <person name="Schikora-Tamarit M.A."/>
            <person name="Marcet-Houben M."/>
            <person name="Nosek J."/>
            <person name="Gabaldon T."/>
        </authorList>
    </citation>
    <scope>NUCLEOTIDE SEQUENCE</scope>
    <source>
        <strain evidence="1">NCAIM Y.01608</strain>
    </source>
</reference>
<organism evidence="1 2">
    <name type="scientific">Ogataea polymorpha</name>
    <dbReference type="NCBI Taxonomy" id="460523"/>
    <lineage>
        <taxon>Eukaryota</taxon>
        <taxon>Fungi</taxon>
        <taxon>Dikarya</taxon>
        <taxon>Ascomycota</taxon>
        <taxon>Saccharomycotina</taxon>
        <taxon>Pichiomycetes</taxon>
        <taxon>Pichiales</taxon>
        <taxon>Pichiaceae</taxon>
        <taxon>Ogataea</taxon>
    </lineage>
</organism>
<dbReference type="Proteomes" id="UP000788993">
    <property type="component" value="Unassembled WGS sequence"/>
</dbReference>
<accession>A0A9P8P5H6</accession>
<dbReference type="AlphaFoldDB" id="A0A9P8P5H6"/>
<comment type="caution">
    <text evidence="1">The sequence shown here is derived from an EMBL/GenBank/DDBJ whole genome shotgun (WGS) entry which is preliminary data.</text>
</comment>
<sequence>MWGRAKVAIVLVRRAHVRCYSSRPIDSVTSYNELVDLHRKLEAKFSNTDLSDLLHGHRYQPHLKPIKFNISTQRIDTGSLVEYRIRRSPHDPLNKDKSLCTVDSYGLGIVLSSPKPRFLTPNPLEVLSAQGTLVHVHPEDVTFRIHRFIHPRAIKTNHDVLQYILLSTARYAISICGKLRDHSLLDTIYLQTTNLYHQKGLTLHHLAAIAVREIPQLVQTNILDIPALFLASHILMVNDPVRFRFVPPNTAPEDYLEPLSVSTMSYFANPHHLAQSLRKILSLPAEKLNANYGHLFTGKYAFELFQTLREEAEVLGDLVSAIKYAIEYPHPLLLRHLEKVLGRTMKPRELYEMLIVSELCPPKWNPVLSSGIYGLPNNAGVFSEDQLKLPAKIKSDRRVKNPERTNSQIKYRLADGLLFSSEDDSISSTTFSFYLPVATQDINDQMCEFPIMFSQNINYAPFYSKFKKSVRNQKALRVSFKYDMYKIETVEKPEIQIGYEYIDGYTDMVPNYPSAAFSLFSKMDIEMKDATQRLYLLLKHKEKLRMEKGYLKSENQAQETSEWYVRNCIFFCEELLSQYCLEKKVPVIGRVSPKLTVESEDSRSYSGFFNLFSRNANSYQSFADIGRAYNRGVVSATDVVCALRYLDGFRVQVLSPRNSAYAPLGAKAHASFFSPGYLESYVNNAQLMNHLQGRRLWNMEKLLFRFLGNSESLLQMRRRLHRYRVLSELESRLEDEFSMFRCIITEPQVSSIVQGFCHDLNVNVKIQVDADQRLMVGDRILCSQILELDPYSDRIVMK</sequence>
<keyword evidence="2" id="KW-1185">Reference proteome</keyword>
<proteinExistence type="predicted"/>
<evidence type="ECO:0000313" key="2">
    <source>
        <dbReference type="Proteomes" id="UP000788993"/>
    </source>
</evidence>
<name>A0A9P8P5H6_9ASCO</name>
<reference evidence="1" key="2">
    <citation type="submission" date="2021-01" db="EMBL/GenBank/DDBJ databases">
        <authorList>
            <person name="Schikora-Tamarit M.A."/>
        </authorList>
    </citation>
    <scope>NUCLEOTIDE SEQUENCE</scope>
    <source>
        <strain evidence="1">NCAIM Y.01608</strain>
    </source>
</reference>
<protein>
    <submittedName>
        <fullName evidence="1">Uncharacterized protein</fullName>
    </submittedName>
</protein>
<dbReference type="EMBL" id="JAEUBD010001178">
    <property type="protein sequence ID" value="KAH3665334.1"/>
    <property type="molecule type" value="Genomic_DNA"/>
</dbReference>
<evidence type="ECO:0000313" key="1">
    <source>
        <dbReference type="EMBL" id="KAH3665334.1"/>
    </source>
</evidence>
<gene>
    <name evidence="1" type="ORF">OGATHE_004150</name>
</gene>